<sequence length="642" mass="73234">MKSESTSDEIRGEQSTDSNMQQVERDVDDNVTAEVREQCEEEDAPSSSEDEEEEGEDDQDDDVQVSVGSGMVLKSFAVAVFATMVSFVQLNGGISNFIDAWSTGTLSTNNKTRKSYSSANELFALTPDAGTRMVLPRKRTSNMDFCLVAELDGTDGNCIPQPESSSNLEYMNFNIKAPLMDFVTSSYDLEYFPYEDDDASAQKTRRYKKGRALVYKDPPVGSYYVHRKDESTNYDEAVEPSFTGFAGKFINLSPKPVLFFWDGNEPILMDRILPYEAVGTSTFPGHQFFFTPEYDRQTAVARFFITADTKVMVYDPKPDLETLSAEHREKYLAQLANLDYAREYLVITKRQWLAMFPRPPPKHFMWNADYFFQEHSVETRETHFLKMPSQAELARIQSFEGEYGRANPSEPRPLSIHRERGTRKMTLRTISCSPRVFEIDHFLSDVEVEHILSRATSLKRSTTVGDNDFSDEFDAVDDTRTSKNTWLNRHDSPIIDAIYRRAADLMRIDEVSLRFSRHGDEFYSAAESLQLVHYNVGQEYTPHHDFTYPSMESGYQAARFATLLLYLNDDMAGGETVFPKAVNAQTHSGLQVKPEKGKAVLFYNMLPDGNFDDLSQHAGYPVKEGQKWLANLWVWDPFMDAE</sequence>
<evidence type="ECO:0000256" key="2">
    <source>
        <dbReference type="ARBA" id="ARBA00022723"/>
    </source>
</evidence>
<dbReference type="InterPro" id="IPR045054">
    <property type="entry name" value="P4HA-like"/>
</dbReference>
<keyword evidence="4" id="KW-0560">Oxidoreductase</keyword>
<reference evidence="8" key="1">
    <citation type="submission" date="2021-01" db="EMBL/GenBank/DDBJ databases">
        <authorList>
            <person name="Corre E."/>
            <person name="Pelletier E."/>
            <person name="Niang G."/>
            <person name="Scheremetjew M."/>
            <person name="Finn R."/>
            <person name="Kale V."/>
            <person name="Holt S."/>
            <person name="Cochrane G."/>
            <person name="Meng A."/>
            <person name="Brown T."/>
            <person name="Cohen L."/>
        </authorList>
    </citation>
    <scope>NUCLEOTIDE SEQUENCE</scope>
    <source>
        <strain evidence="8">B650</strain>
    </source>
</reference>
<evidence type="ECO:0000256" key="4">
    <source>
        <dbReference type="ARBA" id="ARBA00023002"/>
    </source>
</evidence>
<feature type="region of interest" description="Disordered" evidence="6">
    <location>
        <begin position="1"/>
        <end position="63"/>
    </location>
</feature>
<feature type="compositionally biased region" description="Basic and acidic residues" evidence="6">
    <location>
        <begin position="1"/>
        <end position="14"/>
    </location>
</feature>
<dbReference type="SMART" id="SM00702">
    <property type="entry name" value="P4Hc"/>
    <property type="match status" value="1"/>
</dbReference>
<dbReference type="EMBL" id="HBGY01023226">
    <property type="protein sequence ID" value="CAD9594768.1"/>
    <property type="molecule type" value="Transcribed_RNA"/>
</dbReference>
<dbReference type="PANTHER" id="PTHR10869">
    <property type="entry name" value="PROLYL 4-HYDROXYLASE ALPHA SUBUNIT"/>
    <property type="match status" value="1"/>
</dbReference>
<gene>
    <name evidence="8" type="ORF">LDAN0321_LOCUS14623</name>
</gene>
<dbReference type="Pfam" id="PF13640">
    <property type="entry name" value="2OG-FeII_Oxy_3"/>
    <property type="match status" value="1"/>
</dbReference>
<comment type="cofactor">
    <cofactor evidence="1">
        <name>L-ascorbate</name>
        <dbReference type="ChEBI" id="CHEBI:38290"/>
    </cofactor>
</comment>
<evidence type="ECO:0000313" key="8">
    <source>
        <dbReference type="EMBL" id="CAD9594768.1"/>
    </source>
</evidence>
<dbReference type="GO" id="GO:0031418">
    <property type="term" value="F:L-ascorbic acid binding"/>
    <property type="evidence" value="ECO:0007669"/>
    <property type="project" value="InterPro"/>
</dbReference>
<accession>A0A7S2L3K0</accession>
<organism evidence="8">
    <name type="scientific">Leptocylindrus danicus</name>
    <dbReference type="NCBI Taxonomy" id="163516"/>
    <lineage>
        <taxon>Eukaryota</taxon>
        <taxon>Sar</taxon>
        <taxon>Stramenopiles</taxon>
        <taxon>Ochrophyta</taxon>
        <taxon>Bacillariophyta</taxon>
        <taxon>Coscinodiscophyceae</taxon>
        <taxon>Chaetocerotophycidae</taxon>
        <taxon>Leptocylindrales</taxon>
        <taxon>Leptocylindraceae</taxon>
        <taxon>Leptocylindrus</taxon>
    </lineage>
</organism>
<dbReference type="GO" id="GO:0005506">
    <property type="term" value="F:iron ion binding"/>
    <property type="evidence" value="ECO:0007669"/>
    <property type="project" value="InterPro"/>
</dbReference>
<keyword evidence="5" id="KW-0408">Iron</keyword>
<evidence type="ECO:0000256" key="5">
    <source>
        <dbReference type="ARBA" id="ARBA00023004"/>
    </source>
</evidence>
<dbReference type="InterPro" id="IPR006620">
    <property type="entry name" value="Pro_4_hyd_alph"/>
</dbReference>
<protein>
    <recommendedName>
        <fullName evidence="7">Fe2OG dioxygenase domain-containing protein</fullName>
    </recommendedName>
</protein>
<dbReference type="AlphaFoldDB" id="A0A7S2L3K0"/>
<dbReference type="InterPro" id="IPR005123">
    <property type="entry name" value="Oxoglu/Fe-dep_dioxygenase_dom"/>
</dbReference>
<proteinExistence type="predicted"/>
<dbReference type="Gene3D" id="2.60.120.620">
    <property type="entry name" value="q2cbj1_9rhob like domain"/>
    <property type="match status" value="1"/>
</dbReference>
<dbReference type="PROSITE" id="PS51471">
    <property type="entry name" value="FE2OG_OXY"/>
    <property type="match status" value="1"/>
</dbReference>
<evidence type="ECO:0000256" key="6">
    <source>
        <dbReference type="SAM" id="MobiDB-lite"/>
    </source>
</evidence>
<keyword evidence="2" id="KW-0479">Metal-binding</keyword>
<dbReference type="GO" id="GO:0005783">
    <property type="term" value="C:endoplasmic reticulum"/>
    <property type="evidence" value="ECO:0007669"/>
    <property type="project" value="TreeGrafter"/>
</dbReference>
<dbReference type="GO" id="GO:0004656">
    <property type="term" value="F:procollagen-proline 4-dioxygenase activity"/>
    <property type="evidence" value="ECO:0007669"/>
    <property type="project" value="TreeGrafter"/>
</dbReference>
<feature type="domain" description="Fe2OG dioxygenase" evidence="7">
    <location>
        <begin position="525"/>
        <end position="636"/>
    </location>
</feature>
<feature type="compositionally biased region" description="Acidic residues" evidence="6">
    <location>
        <begin position="39"/>
        <end position="63"/>
    </location>
</feature>
<dbReference type="InterPro" id="IPR044862">
    <property type="entry name" value="Pro_4_hyd_alph_FE2OG_OXY"/>
</dbReference>
<keyword evidence="3" id="KW-0223">Dioxygenase</keyword>
<name>A0A7S2L3K0_9STRA</name>
<evidence type="ECO:0000256" key="3">
    <source>
        <dbReference type="ARBA" id="ARBA00022964"/>
    </source>
</evidence>
<evidence type="ECO:0000256" key="1">
    <source>
        <dbReference type="ARBA" id="ARBA00001961"/>
    </source>
</evidence>
<dbReference type="PANTHER" id="PTHR10869:SF226">
    <property type="entry name" value="PROLYL 4-HYDROXYLASE ALPHA SUBUNIT DOMAIN-CONTAINING PROTEIN"/>
    <property type="match status" value="1"/>
</dbReference>
<evidence type="ECO:0000259" key="7">
    <source>
        <dbReference type="PROSITE" id="PS51471"/>
    </source>
</evidence>